<dbReference type="AlphaFoldDB" id="A0A0K2TND9"/>
<sequence length="142" mass="17353">MENLEEVVRERNRAYWELEVGETGERERIKRIGSFGIEVEYNPIEHNLPYEVNEEYKNTLRLKYSCNYGPEVTEFLEHYHEVLVKKESKKKHREMRICLETLRRYPNVEDHVLQEKFPLIDIELIKRWNKIKGHHDNAQWDV</sequence>
<reference evidence="1" key="1">
    <citation type="submission" date="2014-05" db="EMBL/GenBank/DDBJ databases">
        <authorList>
            <person name="Chronopoulou M."/>
        </authorList>
    </citation>
    <scope>NUCLEOTIDE SEQUENCE</scope>
    <source>
        <tissue evidence="1">Whole organism</tissue>
    </source>
</reference>
<proteinExistence type="predicted"/>
<name>A0A0K2TND9_LEPSM</name>
<organism evidence="1">
    <name type="scientific">Lepeophtheirus salmonis</name>
    <name type="common">Salmon louse</name>
    <name type="synonym">Caligus salmonis</name>
    <dbReference type="NCBI Taxonomy" id="72036"/>
    <lineage>
        <taxon>Eukaryota</taxon>
        <taxon>Metazoa</taxon>
        <taxon>Ecdysozoa</taxon>
        <taxon>Arthropoda</taxon>
        <taxon>Crustacea</taxon>
        <taxon>Multicrustacea</taxon>
        <taxon>Hexanauplia</taxon>
        <taxon>Copepoda</taxon>
        <taxon>Siphonostomatoida</taxon>
        <taxon>Caligidae</taxon>
        <taxon>Lepeophtheirus</taxon>
    </lineage>
</organism>
<evidence type="ECO:0000313" key="1">
    <source>
        <dbReference type="EMBL" id="CDW27147.1"/>
    </source>
</evidence>
<protein>
    <submittedName>
        <fullName evidence="1">Uncharacterized protein</fullName>
    </submittedName>
</protein>
<accession>A0A0K2TND9</accession>
<dbReference type="OrthoDB" id="270763at2759"/>
<dbReference type="EMBL" id="HACA01009786">
    <property type="protein sequence ID" value="CDW27147.1"/>
    <property type="molecule type" value="Transcribed_RNA"/>
</dbReference>